<dbReference type="HOGENOM" id="CLU_036567_2_1_1"/>
<keyword evidence="2" id="KW-1185">Reference proteome</keyword>
<dbReference type="EMBL" id="GL376611">
    <property type="status" value="NOT_ANNOTATED_CDS"/>
    <property type="molecule type" value="Genomic_DNA"/>
</dbReference>
<reference evidence="2" key="2">
    <citation type="submission" date="2010-04" db="EMBL/GenBank/DDBJ databases">
        <authorList>
            <person name="Buell R."/>
            <person name="Hamilton J."/>
            <person name="Hostetler J."/>
        </authorList>
    </citation>
    <scope>NUCLEOTIDE SEQUENCE [LARGE SCALE GENOMIC DNA]</scope>
    <source>
        <strain evidence="2">DAOM:BR144</strain>
    </source>
</reference>
<dbReference type="VEuPathDB" id="FungiDB:PYU1_G011668"/>
<protein>
    <submittedName>
        <fullName evidence="1">Uncharacterized protein</fullName>
    </submittedName>
</protein>
<evidence type="ECO:0000313" key="2">
    <source>
        <dbReference type="Proteomes" id="UP000019132"/>
    </source>
</evidence>
<evidence type="ECO:0000313" key="1">
    <source>
        <dbReference type="EnsemblProtists" id="PYU1_T011694"/>
    </source>
</evidence>
<accession>K3X395</accession>
<sequence length="197" mass="22421">MYLDITQFEGAKSARQVFDALKFFFFNMEISISELIGFLTIREDEGAWHDGVFESRIVPNVTQDVQVEMSTAMFSAFYDQHDEYGEGRPLGVIAADFVNFDELHPYSPAERVRYNVTVVLSVAEKTRTRVNGNSEGEDELVVVLGRSCFIRMHPSDLPLSPQVLQAMRDDIGKWEDMMPMKAKEIVSLQVSNLLISR</sequence>
<dbReference type="AlphaFoldDB" id="K3X395"/>
<reference evidence="2" key="1">
    <citation type="journal article" date="2010" name="Genome Biol.">
        <title>Genome sequence of the necrotrophic plant pathogen Pythium ultimum reveals original pathogenicity mechanisms and effector repertoire.</title>
        <authorList>
            <person name="Levesque C.A."/>
            <person name="Brouwer H."/>
            <person name="Cano L."/>
            <person name="Hamilton J.P."/>
            <person name="Holt C."/>
            <person name="Huitema E."/>
            <person name="Raffaele S."/>
            <person name="Robideau G.P."/>
            <person name="Thines M."/>
            <person name="Win J."/>
            <person name="Zerillo M.M."/>
            <person name="Beakes G.W."/>
            <person name="Boore J.L."/>
            <person name="Busam D."/>
            <person name="Dumas B."/>
            <person name="Ferriera S."/>
            <person name="Fuerstenberg S.I."/>
            <person name="Gachon C.M."/>
            <person name="Gaulin E."/>
            <person name="Govers F."/>
            <person name="Grenville-Briggs L."/>
            <person name="Horner N."/>
            <person name="Hostetler J."/>
            <person name="Jiang R.H."/>
            <person name="Johnson J."/>
            <person name="Krajaejun T."/>
            <person name="Lin H."/>
            <person name="Meijer H.J."/>
            <person name="Moore B."/>
            <person name="Morris P."/>
            <person name="Phuntmart V."/>
            <person name="Puiu D."/>
            <person name="Shetty J."/>
            <person name="Stajich J.E."/>
            <person name="Tripathy S."/>
            <person name="Wawra S."/>
            <person name="van West P."/>
            <person name="Whitty B.R."/>
            <person name="Coutinho P.M."/>
            <person name="Henrissat B."/>
            <person name="Martin F."/>
            <person name="Thomas P.D."/>
            <person name="Tyler B.M."/>
            <person name="De Vries R.P."/>
            <person name="Kamoun S."/>
            <person name="Yandell M."/>
            <person name="Tisserat N."/>
            <person name="Buell C.R."/>
        </authorList>
    </citation>
    <scope>NUCLEOTIDE SEQUENCE</scope>
    <source>
        <strain evidence="2">DAOM:BR144</strain>
    </source>
</reference>
<dbReference type="OMA" id="DEGAWHD"/>
<dbReference type="eggNOG" id="ENOG502SJAN">
    <property type="taxonomic scope" value="Eukaryota"/>
</dbReference>
<dbReference type="EnsemblProtists" id="PYU1_T011694">
    <property type="protein sequence ID" value="PYU1_T011694"/>
    <property type="gene ID" value="PYU1_G011668"/>
</dbReference>
<proteinExistence type="predicted"/>
<reference evidence="1" key="3">
    <citation type="submission" date="2015-02" db="UniProtKB">
        <authorList>
            <consortium name="EnsemblProtists"/>
        </authorList>
    </citation>
    <scope>IDENTIFICATION</scope>
    <source>
        <strain evidence="1">DAOM BR144</strain>
    </source>
</reference>
<dbReference type="InParanoid" id="K3X395"/>
<name>K3X395_GLOUD</name>
<organism evidence="1 2">
    <name type="scientific">Globisporangium ultimum (strain ATCC 200006 / CBS 805.95 / DAOM BR144)</name>
    <name type="common">Pythium ultimum</name>
    <dbReference type="NCBI Taxonomy" id="431595"/>
    <lineage>
        <taxon>Eukaryota</taxon>
        <taxon>Sar</taxon>
        <taxon>Stramenopiles</taxon>
        <taxon>Oomycota</taxon>
        <taxon>Peronosporomycetes</taxon>
        <taxon>Pythiales</taxon>
        <taxon>Pythiaceae</taxon>
        <taxon>Globisporangium</taxon>
    </lineage>
</organism>
<dbReference type="Proteomes" id="UP000019132">
    <property type="component" value="Unassembled WGS sequence"/>
</dbReference>